<dbReference type="AlphaFoldDB" id="A0A6M3ZI92"/>
<protein>
    <submittedName>
        <fullName evidence="2">DUF2798 domain-containing protein</fullName>
    </submittedName>
</protein>
<dbReference type="KEGG" id="bsu:BSU40690"/>
<dbReference type="EMBL" id="CP052842">
    <property type="protein sequence ID" value="QJP90738.1"/>
    <property type="molecule type" value="Genomic_DNA"/>
</dbReference>
<keyword evidence="1" id="KW-0812">Transmembrane</keyword>
<evidence type="ECO:0000313" key="2">
    <source>
        <dbReference type="EMBL" id="QJP90738.1"/>
    </source>
</evidence>
<feature type="transmembrane region" description="Helical" evidence="1">
    <location>
        <begin position="119"/>
        <end position="143"/>
    </location>
</feature>
<reference evidence="2" key="1">
    <citation type="submission" date="2020-04" db="EMBL/GenBank/DDBJ databases">
        <title>Phage recombination drives evolution of spore-forming Bacilli.</title>
        <authorList>
            <person name="Dragos A."/>
            <person name="Kovacs A.T."/>
        </authorList>
    </citation>
    <scope>NUCLEOTIDE SEQUENCE</scope>
    <source>
        <strain evidence="2">168</strain>
    </source>
</reference>
<feature type="transmembrane region" description="Helical" evidence="1">
    <location>
        <begin position="35"/>
        <end position="59"/>
    </location>
</feature>
<feature type="transmembrane region" description="Helical" evidence="1">
    <location>
        <begin position="80"/>
        <end position="107"/>
    </location>
</feature>
<feature type="transmembrane region" description="Helical" evidence="1">
    <location>
        <begin position="9"/>
        <end position="29"/>
    </location>
</feature>
<proteinExistence type="predicted"/>
<dbReference type="RefSeq" id="WP_003243923.1">
    <property type="nucleotide sequence ID" value="NC_000964.3"/>
</dbReference>
<evidence type="ECO:0000256" key="1">
    <source>
        <dbReference type="SAM" id="Phobius"/>
    </source>
</evidence>
<dbReference type="Pfam" id="PF11391">
    <property type="entry name" value="DUF2798"/>
    <property type="match status" value="2"/>
</dbReference>
<dbReference type="InterPro" id="IPR021529">
    <property type="entry name" value="DUF2798"/>
</dbReference>
<dbReference type="SMR" id="A0A6M3ZI92"/>
<keyword evidence="1" id="KW-1133">Transmembrane helix</keyword>
<dbReference type="DNASU" id="937862"/>
<gene>
    <name evidence="2" type="ORF">HIR78_23190</name>
</gene>
<dbReference type="OrthoDB" id="7062363at2"/>
<accession>A0A6M3ZI92</accession>
<sequence length="159" mass="17570">MPANKKEGLIFGVMMCFGMVCVMSIYNAIINRAIYDFSLMTVFEMVIGFMIALLLDLLLVGPLAKKIAFRMPFDKTKKIYVILAMSTCMVIGMVLCMSVFGLVTAVLANGLNGDSLFSAYLMIVLKNFILAYPLQLLIMGPLVRGVFMKFVKPKLTAAI</sequence>
<name>A0A6M3ZI92_BACSU</name>
<organism evidence="2">
    <name type="scientific">Bacillus subtilis (strain 168)</name>
    <dbReference type="NCBI Taxonomy" id="224308"/>
    <lineage>
        <taxon>Bacteria</taxon>
        <taxon>Bacillati</taxon>
        <taxon>Bacillota</taxon>
        <taxon>Bacilli</taxon>
        <taxon>Bacillales</taxon>
        <taxon>Bacillaceae</taxon>
        <taxon>Bacillus</taxon>
    </lineage>
</organism>
<keyword evidence="1" id="KW-0472">Membrane</keyword>